<protein>
    <recommendedName>
        <fullName evidence="6">AAA family ATPase</fullName>
    </recommendedName>
</protein>
<comment type="caution">
    <text evidence="4">The sequence shown here is derived from an EMBL/GenBank/DDBJ whole genome shotgun (WGS) entry which is preliminary data.</text>
</comment>
<keyword evidence="1" id="KW-0175">Coiled coil</keyword>
<feature type="coiled-coil region" evidence="1">
    <location>
        <begin position="375"/>
        <end position="402"/>
    </location>
</feature>
<dbReference type="InterPro" id="IPR045055">
    <property type="entry name" value="DNA2/NAM7-like"/>
</dbReference>
<evidence type="ECO:0000313" key="5">
    <source>
        <dbReference type="Proteomes" id="UP000315540"/>
    </source>
</evidence>
<reference evidence="4 5" key="1">
    <citation type="submission" date="2019-06" db="EMBL/GenBank/DDBJ databases">
        <authorList>
            <person name="Meng X."/>
        </authorList>
    </citation>
    <scope>NUCLEOTIDE SEQUENCE [LARGE SCALE GENOMIC DNA]</scope>
    <source>
        <strain evidence="4 5">M625</strain>
    </source>
</reference>
<dbReference type="Pfam" id="PF13087">
    <property type="entry name" value="AAA_12"/>
    <property type="match status" value="1"/>
</dbReference>
<dbReference type="SUPFAM" id="SSF52540">
    <property type="entry name" value="P-loop containing nucleoside triphosphate hydrolases"/>
    <property type="match status" value="1"/>
</dbReference>
<dbReference type="InterPro" id="IPR041679">
    <property type="entry name" value="DNA2/NAM7-like_C"/>
</dbReference>
<feature type="domain" description="DNA2/NAM7 helicase-like C-terminal" evidence="3">
    <location>
        <begin position="588"/>
        <end position="768"/>
    </location>
</feature>
<name>A0A504IVS0_9FLAO</name>
<evidence type="ECO:0000313" key="4">
    <source>
        <dbReference type="EMBL" id="TPN82104.1"/>
    </source>
</evidence>
<sequence length="904" mass="105107">MDILSLIKYFTDCYKADNREFGIENFFSTKFENQYLQKNEELINGDYPKQFLPDKVGISISKNLQLYSRDKQLFYCSIFLIGKRKIFNKKNINICAPLFFYPAEIIKTEEGYFIKLEQSERKINNAFLKTLDFKESYDTFLKELQTVLKQEIIDYPLLAKVQRTFEKHVVNVQFAEDMVMFPKLIGAASVKKRIANKDNSFDNFEVIPSSGLMVSSKASNINSIVNELEVLQNTSDYSSALISYLQDHSFQITEKYDSSIKPFILNEAQENSVKAANTVNKSVVVGPPGTGKSYTVSAIAIDYLSQGKSVLIATQTDEALQVLSDKLQSFSVGRYRVKAGGSRYKRSLISSLEKFLYKFDQLPYRSQMNRDWSHLSKLIKRLKEIEVEFSNIEEKSIDLTQKVINASGIAGYIRVKWLKLFRLWQKQEWRLIDEYILSLKNSIKEGNNKLMGQLLNEVEYKINFHRKELQALVNSLKNDDLALQSDRLNAINFNVILKALPVWLVKIDNAAEVLPMHKEMFDLLIIDEATQCDMASVLPLMQRAKHLVVTGDPKQLRHISFLSKQQMFDISKKHNLKWDEKFNYRKKSLLDFTLENIESSNQLNFLNEHYRSLPDIIAFSNQKFYDDSLLVINDLPKYRDQQSVFIHEIEGKRNTKGANEKEAKEIIKYVKKLIRNEDSVNRKQATTLGIISPFRDQVSYLGRLIRKEITLSQLQKHNIRIGTPFSFQGDERDIMLISLAIDDDSHHSAMNYLNREDVFNVMITRARNVQEIFLSASIEKLKFDSLLREYLEGISHKENTNIQEENHLDAFINQMKDFLEDLPDINYYLGYQLSGFVIDVLVEKNGNYLGIDLIGFPGDFQRSFSIERYKVLYRIGIQVIPLSYMTWHFDETLKEKLRKKINNL</sequence>
<dbReference type="InterPro" id="IPR027417">
    <property type="entry name" value="P-loop_NTPase"/>
</dbReference>
<dbReference type="EMBL" id="VFWZ01000009">
    <property type="protein sequence ID" value="TPN82104.1"/>
    <property type="molecule type" value="Genomic_DNA"/>
</dbReference>
<dbReference type="Proteomes" id="UP000315540">
    <property type="component" value="Unassembled WGS sequence"/>
</dbReference>
<keyword evidence="5" id="KW-1185">Reference proteome</keyword>
<evidence type="ECO:0000256" key="1">
    <source>
        <dbReference type="SAM" id="Coils"/>
    </source>
</evidence>
<dbReference type="Gene3D" id="3.40.50.300">
    <property type="entry name" value="P-loop containing nucleotide triphosphate hydrolases"/>
    <property type="match status" value="2"/>
</dbReference>
<dbReference type="AlphaFoldDB" id="A0A504IVS0"/>
<gene>
    <name evidence="4" type="ORF">FHK87_22005</name>
</gene>
<dbReference type="PANTHER" id="PTHR10887">
    <property type="entry name" value="DNA2/NAM7 HELICASE FAMILY"/>
    <property type="match status" value="1"/>
</dbReference>
<dbReference type="RefSeq" id="WP_140596822.1">
    <property type="nucleotide sequence ID" value="NZ_VFWZ01000009.1"/>
</dbReference>
<dbReference type="Pfam" id="PF13086">
    <property type="entry name" value="AAA_11"/>
    <property type="match status" value="1"/>
</dbReference>
<evidence type="ECO:0000259" key="3">
    <source>
        <dbReference type="Pfam" id="PF13087"/>
    </source>
</evidence>
<proteinExistence type="predicted"/>
<dbReference type="OrthoDB" id="9757917at2"/>
<evidence type="ECO:0000259" key="2">
    <source>
        <dbReference type="Pfam" id="PF13086"/>
    </source>
</evidence>
<organism evidence="4 5">
    <name type="scientific">Aquimarina algicola</name>
    <dbReference type="NCBI Taxonomy" id="2589995"/>
    <lineage>
        <taxon>Bacteria</taxon>
        <taxon>Pseudomonadati</taxon>
        <taxon>Bacteroidota</taxon>
        <taxon>Flavobacteriia</taxon>
        <taxon>Flavobacteriales</taxon>
        <taxon>Flavobacteriaceae</taxon>
        <taxon>Aquimarina</taxon>
    </lineage>
</organism>
<feature type="domain" description="DNA2/NAM7 helicase helicase" evidence="2">
    <location>
        <begin position="265"/>
        <end position="557"/>
    </location>
</feature>
<dbReference type="InterPro" id="IPR041677">
    <property type="entry name" value="DNA2/NAM7_AAA_11"/>
</dbReference>
<dbReference type="PANTHER" id="PTHR10887:SF495">
    <property type="entry name" value="HELICASE SENATAXIN ISOFORM X1-RELATED"/>
    <property type="match status" value="1"/>
</dbReference>
<dbReference type="CDD" id="cd18808">
    <property type="entry name" value="SF1_C_Upf1"/>
    <property type="match status" value="1"/>
</dbReference>
<evidence type="ECO:0008006" key="6">
    <source>
        <dbReference type="Google" id="ProtNLM"/>
    </source>
</evidence>
<accession>A0A504IVS0</accession>
<dbReference type="InterPro" id="IPR047187">
    <property type="entry name" value="SF1_C_Upf1"/>
</dbReference>
<dbReference type="GO" id="GO:0004386">
    <property type="term" value="F:helicase activity"/>
    <property type="evidence" value="ECO:0007669"/>
    <property type="project" value="InterPro"/>
</dbReference>